<accession>A0AAD6MVR0</accession>
<reference evidence="2" key="2">
    <citation type="submission" date="2023-01" db="EMBL/GenBank/DDBJ databases">
        <authorList>
            <person name="Petersen C."/>
        </authorList>
    </citation>
    <scope>NUCLEOTIDE SEQUENCE</scope>
    <source>
        <strain evidence="2">IBT 17514</strain>
    </source>
</reference>
<protein>
    <submittedName>
        <fullName evidence="2">Uncharacterized protein</fullName>
    </submittedName>
</protein>
<feature type="compositionally biased region" description="Basic residues" evidence="1">
    <location>
        <begin position="30"/>
        <end position="49"/>
    </location>
</feature>
<feature type="compositionally biased region" description="Basic and acidic residues" evidence="1">
    <location>
        <begin position="71"/>
        <end position="84"/>
    </location>
</feature>
<dbReference type="Proteomes" id="UP001215712">
    <property type="component" value="Unassembled WGS sequence"/>
</dbReference>
<proteinExistence type="predicted"/>
<sequence>MSDISKTEAENANGDIEKTNGQIHDETTKVTKKTKKKEKKEKKDKKKKDTKTDGTANGTANGTPNGITNGKKKEDEAKEIKDNVETDLDDSDIVMEDADFDGTNGTTIGAPEGWFDDESDIDDDDIDAQIKRCQERIVEGKMREYYEDKLKMLGKEKLHRAEAMERWPLVSSFDVAKRLDFFKGLLEHLHEKGDKHKVQSTIEAIMKQYLTKNLDWIPGNVTYWSYGKQLTQPRPFDWNEFLALNFKYEGWAGFWVEGMRDSTPVPIALRIIRRPVYSGEAEYRYIDPNWNQDPNRPSVHFRRGVGSNARRVPVNPVDANVPLAGVQPPFQPNILTLPGPSQTTYPDPQDPHEHQIIWMNDDTGSDTCVLNQSDIDSLVRKAREQHPDAELPPLLGYIQTWVGGTTFYEVARTLQINLRADDGKLMLKEWENIEVAIAEDDTDPRIYEPIRLIGPWLRHRFYTATSPDGTNRLYIVKKMRRLFHMNHVYVGFSGLLPGLTINQGVGREQIAETRGLMRQRRQTGPPGSA</sequence>
<dbReference type="AlphaFoldDB" id="A0AAD6MVR0"/>
<evidence type="ECO:0000313" key="2">
    <source>
        <dbReference type="EMBL" id="KAJ5724924.1"/>
    </source>
</evidence>
<name>A0AAD6MVR0_9EURO</name>
<feature type="region of interest" description="Disordered" evidence="1">
    <location>
        <begin position="1"/>
        <end position="121"/>
    </location>
</feature>
<reference evidence="2" key="1">
    <citation type="journal article" date="2023" name="IMA Fungus">
        <title>Comparative genomic study of the Penicillium genus elucidates a diverse pangenome and 15 lateral gene transfer events.</title>
        <authorList>
            <person name="Petersen C."/>
            <person name="Sorensen T."/>
            <person name="Nielsen M.R."/>
            <person name="Sondergaard T.E."/>
            <person name="Sorensen J.L."/>
            <person name="Fitzpatrick D.A."/>
            <person name="Frisvad J.C."/>
            <person name="Nielsen K.L."/>
        </authorList>
    </citation>
    <scope>NUCLEOTIDE SEQUENCE</scope>
    <source>
        <strain evidence="2">IBT 17514</strain>
    </source>
</reference>
<feature type="compositionally biased region" description="Acidic residues" evidence="1">
    <location>
        <begin position="85"/>
        <end position="100"/>
    </location>
</feature>
<evidence type="ECO:0000256" key="1">
    <source>
        <dbReference type="SAM" id="MobiDB-lite"/>
    </source>
</evidence>
<comment type="caution">
    <text evidence="2">The sequence shown here is derived from an EMBL/GenBank/DDBJ whole genome shotgun (WGS) entry which is preliminary data.</text>
</comment>
<organism evidence="2 3">
    <name type="scientific">Penicillium malachiteum</name>
    <dbReference type="NCBI Taxonomy" id="1324776"/>
    <lineage>
        <taxon>Eukaryota</taxon>
        <taxon>Fungi</taxon>
        <taxon>Dikarya</taxon>
        <taxon>Ascomycota</taxon>
        <taxon>Pezizomycotina</taxon>
        <taxon>Eurotiomycetes</taxon>
        <taxon>Eurotiomycetidae</taxon>
        <taxon>Eurotiales</taxon>
        <taxon>Aspergillaceae</taxon>
        <taxon>Penicillium</taxon>
    </lineage>
</organism>
<keyword evidence="3" id="KW-1185">Reference proteome</keyword>
<feature type="compositionally biased region" description="Basic and acidic residues" evidence="1">
    <location>
        <begin position="1"/>
        <end position="29"/>
    </location>
</feature>
<dbReference type="EMBL" id="JAQJAN010000008">
    <property type="protein sequence ID" value="KAJ5724924.1"/>
    <property type="molecule type" value="Genomic_DNA"/>
</dbReference>
<evidence type="ECO:0000313" key="3">
    <source>
        <dbReference type="Proteomes" id="UP001215712"/>
    </source>
</evidence>
<feature type="compositionally biased region" description="Polar residues" evidence="1">
    <location>
        <begin position="54"/>
        <end position="68"/>
    </location>
</feature>
<gene>
    <name evidence="2" type="ORF">N7493_006652</name>
</gene>